<gene>
    <name evidence="10" type="ORF">EMCG_04113</name>
</gene>
<evidence type="ECO:0000256" key="6">
    <source>
        <dbReference type="ARBA" id="ARBA00023136"/>
    </source>
</evidence>
<dbReference type="VEuPathDB" id="FungiDB:EMCG_04113"/>
<feature type="compositionally biased region" description="Polar residues" evidence="7">
    <location>
        <begin position="1116"/>
        <end position="1153"/>
    </location>
</feature>
<dbReference type="PANTHER" id="PTHR31145">
    <property type="entry name" value="INTEGRAL MEMBRANE PROTEIN (AFU_ORTHOLOGUE AFUA_7G01610)"/>
    <property type="match status" value="1"/>
</dbReference>
<feature type="region of interest" description="Disordered" evidence="7">
    <location>
        <begin position="787"/>
        <end position="897"/>
    </location>
</feature>
<dbReference type="SMART" id="SM01320">
    <property type="entry name" value="TRP_N"/>
    <property type="match status" value="1"/>
</dbReference>
<feature type="region of interest" description="Disordered" evidence="7">
    <location>
        <begin position="1219"/>
        <end position="1259"/>
    </location>
</feature>
<dbReference type="InterPro" id="IPR040241">
    <property type="entry name" value="TRP_Flc/Pkd2-like"/>
</dbReference>
<feature type="transmembrane region" description="Helical" evidence="8">
    <location>
        <begin position="601"/>
        <end position="620"/>
    </location>
</feature>
<feature type="compositionally biased region" description="Polar residues" evidence="7">
    <location>
        <begin position="830"/>
        <end position="852"/>
    </location>
</feature>
<feature type="transmembrane region" description="Helical" evidence="8">
    <location>
        <begin position="413"/>
        <end position="438"/>
    </location>
</feature>
<dbReference type="OrthoDB" id="5312224at2759"/>
<feature type="region of interest" description="Disordered" evidence="7">
    <location>
        <begin position="1041"/>
        <end position="1104"/>
    </location>
</feature>
<name>A0A0G2J7U0_9EURO</name>
<evidence type="ECO:0000259" key="9">
    <source>
        <dbReference type="SMART" id="SM01320"/>
    </source>
</evidence>
<evidence type="ECO:0000313" key="10">
    <source>
        <dbReference type="EMBL" id="KKZ61241.1"/>
    </source>
</evidence>
<dbReference type="AlphaFoldDB" id="A0A0G2J7U0"/>
<proteinExistence type="inferred from homology"/>
<reference evidence="11" key="1">
    <citation type="journal article" date="2015" name="PLoS Genet.">
        <title>The dynamic genome and transcriptome of the human fungal pathogen Blastomyces and close relative Emmonsia.</title>
        <authorList>
            <person name="Munoz J.F."/>
            <person name="Gauthier G.M."/>
            <person name="Desjardins C.A."/>
            <person name="Gallo J.E."/>
            <person name="Holder J."/>
            <person name="Sullivan T.D."/>
            <person name="Marty A.J."/>
            <person name="Carmen J.C."/>
            <person name="Chen Z."/>
            <person name="Ding L."/>
            <person name="Gujja S."/>
            <person name="Magrini V."/>
            <person name="Misas E."/>
            <person name="Mitreva M."/>
            <person name="Priest M."/>
            <person name="Saif S."/>
            <person name="Whiston E.A."/>
            <person name="Young S."/>
            <person name="Zeng Q."/>
            <person name="Goldman W.E."/>
            <person name="Mardis E.R."/>
            <person name="Taylor J.W."/>
            <person name="McEwen J.G."/>
            <person name="Clay O.K."/>
            <person name="Klein B.S."/>
            <person name="Cuomo C.A."/>
        </authorList>
    </citation>
    <scope>NUCLEOTIDE SEQUENCE [LARGE SCALE GENOMIC DNA]</scope>
    <source>
        <strain evidence="11">UAMH 3008</strain>
    </source>
</reference>
<feature type="transmembrane region" description="Helical" evidence="8">
    <location>
        <begin position="632"/>
        <end position="654"/>
    </location>
</feature>
<evidence type="ECO:0000256" key="8">
    <source>
        <dbReference type="SAM" id="Phobius"/>
    </source>
</evidence>
<dbReference type="Pfam" id="PF06011">
    <property type="entry name" value="TRP"/>
    <property type="match status" value="1"/>
</dbReference>
<dbReference type="PANTHER" id="PTHR31145:SF6">
    <property type="entry name" value="INTEGRAL MEMBRANE PROTEIN (AFU_ORTHOLOGUE AFUA_7G01610)"/>
    <property type="match status" value="1"/>
</dbReference>
<feature type="region of interest" description="Disordered" evidence="7">
    <location>
        <begin position="1116"/>
        <end position="1205"/>
    </location>
</feature>
<comment type="caution">
    <text evidence="10">The sequence shown here is derived from an EMBL/GenBank/DDBJ whole genome shotgun (WGS) entry which is preliminary data.</text>
</comment>
<dbReference type="EMBL" id="LCZI01001320">
    <property type="protein sequence ID" value="KKZ61241.1"/>
    <property type="molecule type" value="Genomic_DNA"/>
</dbReference>
<keyword evidence="3 8" id="KW-0812">Transmembrane</keyword>
<evidence type="ECO:0000256" key="3">
    <source>
        <dbReference type="ARBA" id="ARBA00022692"/>
    </source>
</evidence>
<evidence type="ECO:0000256" key="5">
    <source>
        <dbReference type="ARBA" id="ARBA00022989"/>
    </source>
</evidence>
<sequence>MGRVGSISDDHWEKCLISRDRQKKQKQKQGQWRKQQQQQQCAEADYYVGGQMAPRDIWVSNRRGRWRRFTGLDGSSMIFLISIFLASLVPRANAAFVNFENCLPSSIIHSNPLQLQFRPMYVWAAMDSNSEAKNLNVTVYGNVTGISTQQPYPPPDSPNWSNPNDTLGKIVDVDVQNNMLSTLFTRFEVLSYSPYVAPAARFCDSLIQGQCPLGPVFYSNGTPPELRAFSVAHDLFSAYSFTTITPLLRVTAGDAARTHVVCVSAEVTPALGSTLNDALRYIPLVILILVGIATVTAAMFSPWGSLDLFRWSSNYGRDEDLLRLVTPGFADCLQYIQFIILTGSLTLNYPGFYQPIVSRAGWSALMFNESFVSHGSGTQPIQDGVYVVNATYGLDRMSQLIGMSSVKDIWSGMVIWLLVILACVVFIIQLGFGLRWLYHQVAHVPEEDLRAKNFPFTMGNVIRIIFNYFLLPVVSLSMFQLVVTRHSPISTVALAVVLLVGLIGFAAWLLLLITRTRPRSYMFDDLPTVLLYGPLYNTFSDSAAAFSVVSVLLTFVRGIAIGAVQPSGIAQIVLLAICEVVLLLTLSAFRPFPQPTSMNLYHAIFSVIRCITMLLSVAFVPSLSVGHAARGWIGYVILLLHGIVLTFGFFLNAIQTLVEVLARLAGAGGEGGVEGGAARGGLVKVFGMRQLSRRVPRAPHHVPRHSVTSEAAMLSPDRERMSTHLDGDRARSFSGSSALLLNRSAAAENRVSAGFEASSVYGVGHHRRGSGSGPYTPTTIGGISHVVFPGQHSGGSGSPRSALTSLKHTDNVGPYYRPPRQRRATLEGMSPSSRTHTSWTSGDWTKRQSGSNLDGEGADTNEGTPVAGSSTPVPAYLGAPRDDSDADMDEPGRPRTDYAVREVDFYYRVRGPALSHAATRKLKTGPADPTGPVSSATGWFRGLFHGKRRDKGKGFEVVRSARAPPPGLIPHVERGEPFPEPYRDEPDTSNNTDLGLTEHTRHISGSYDTPDGITRYEPKIEIEQPAPSLPPIEASEAIELPRRTSSKSDSHVQSDLLILPPTIPRKSSKRHSSIDSTDRKIEAGAGARAQGETETAPQTLFTEGVRYTDNSDIPIQSRSLATTTQATRLPFGSKSSSMRSGFVSTRSGNSSIHNTTDDENNYNNNSNNTNNHNPSHNNTKQGQKRRQSSAPYMPSGRNQGRPSSMGFVQMHRASDHIHVTDTAPFSESTAEIVGDPPPPSSPVSPLDSSHSHFNFTRHE</sequence>
<feature type="compositionally biased region" description="Basic and acidic residues" evidence="7">
    <location>
        <begin position="1072"/>
        <end position="1082"/>
    </location>
</feature>
<evidence type="ECO:0000256" key="4">
    <source>
        <dbReference type="ARBA" id="ARBA00022729"/>
    </source>
</evidence>
<dbReference type="InterPro" id="IPR010308">
    <property type="entry name" value="TRP_C"/>
</dbReference>
<evidence type="ECO:0000256" key="2">
    <source>
        <dbReference type="ARBA" id="ARBA00010642"/>
    </source>
</evidence>
<feature type="transmembrane region" description="Helical" evidence="8">
    <location>
        <begin position="458"/>
        <end position="479"/>
    </location>
</feature>
<accession>A0A0G2J7U0</accession>
<dbReference type="Pfam" id="PF14558">
    <property type="entry name" value="TRP_N"/>
    <property type="match status" value="1"/>
</dbReference>
<dbReference type="GO" id="GO:0055085">
    <property type="term" value="P:transmembrane transport"/>
    <property type="evidence" value="ECO:0007669"/>
    <property type="project" value="TreeGrafter"/>
</dbReference>
<feature type="transmembrane region" description="Helical" evidence="8">
    <location>
        <begin position="491"/>
        <end position="514"/>
    </location>
</feature>
<keyword evidence="5 8" id="KW-1133">Transmembrane helix</keyword>
<evidence type="ECO:0000256" key="1">
    <source>
        <dbReference type="ARBA" id="ARBA00004141"/>
    </source>
</evidence>
<protein>
    <recommendedName>
        <fullName evidence="9">ML-like domain-containing protein</fullName>
    </recommendedName>
</protein>
<organism evidence="10 11">
    <name type="scientific">[Emmonsia] crescens</name>
    <dbReference type="NCBI Taxonomy" id="73230"/>
    <lineage>
        <taxon>Eukaryota</taxon>
        <taxon>Fungi</taxon>
        <taxon>Dikarya</taxon>
        <taxon>Ascomycota</taxon>
        <taxon>Pezizomycotina</taxon>
        <taxon>Eurotiomycetes</taxon>
        <taxon>Eurotiomycetidae</taxon>
        <taxon>Onygenales</taxon>
        <taxon>Ajellomycetaceae</taxon>
        <taxon>Emergomyces</taxon>
    </lineage>
</organism>
<feature type="domain" description="ML-like" evidence="9">
    <location>
        <begin position="92"/>
        <end position="274"/>
    </location>
</feature>
<comment type="subcellular location">
    <subcellularLocation>
        <location evidence="1">Membrane</location>
        <topology evidence="1">Multi-pass membrane protein</topology>
    </subcellularLocation>
</comment>
<feature type="transmembrane region" description="Helical" evidence="8">
    <location>
        <begin position="534"/>
        <end position="556"/>
    </location>
</feature>
<feature type="transmembrane region" description="Helical" evidence="8">
    <location>
        <begin position="281"/>
        <end position="300"/>
    </location>
</feature>
<feature type="compositionally biased region" description="Low complexity" evidence="7">
    <location>
        <begin position="1161"/>
        <end position="1179"/>
    </location>
</feature>
<dbReference type="InterPro" id="IPR032800">
    <property type="entry name" value="TRP_N"/>
</dbReference>
<keyword evidence="6 8" id="KW-0472">Membrane</keyword>
<evidence type="ECO:0000313" key="11">
    <source>
        <dbReference type="Proteomes" id="UP000034164"/>
    </source>
</evidence>
<feature type="compositionally biased region" description="Polar residues" evidence="7">
    <location>
        <begin position="1092"/>
        <end position="1101"/>
    </location>
</feature>
<dbReference type="GO" id="GO:0016020">
    <property type="term" value="C:membrane"/>
    <property type="evidence" value="ECO:0007669"/>
    <property type="project" value="UniProtKB-SubCell"/>
</dbReference>
<feature type="compositionally biased region" description="Basic and acidic residues" evidence="7">
    <location>
        <begin position="1041"/>
        <end position="1052"/>
    </location>
</feature>
<evidence type="ECO:0000256" key="7">
    <source>
        <dbReference type="SAM" id="MobiDB-lite"/>
    </source>
</evidence>
<feature type="transmembrane region" description="Helical" evidence="8">
    <location>
        <begin position="568"/>
        <end position="589"/>
    </location>
</feature>
<keyword evidence="4" id="KW-0732">Signal</keyword>
<feature type="region of interest" description="Disordered" evidence="7">
    <location>
        <begin position="983"/>
        <end position="1013"/>
    </location>
</feature>
<comment type="similarity">
    <text evidence="2">Belongs to the transient receptor potential (TRP) ion channel family.</text>
</comment>
<dbReference type="Proteomes" id="UP000034164">
    <property type="component" value="Unassembled WGS sequence"/>
</dbReference>
<feature type="compositionally biased region" description="Polar residues" evidence="7">
    <location>
        <begin position="861"/>
        <end position="872"/>
    </location>
</feature>